<evidence type="ECO:0000313" key="2">
    <source>
        <dbReference type="EMBL" id="CAG9856049.1"/>
    </source>
</evidence>
<accession>A0A9N9TIG2</accession>
<evidence type="ECO:0000313" key="3">
    <source>
        <dbReference type="Proteomes" id="UP001153712"/>
    </source>
</evidence>
<dbReference type="OrthoDB" id="10512057at2759"/>
<proteinExistence type="predicted"/>
<name>A0A9N9TIG2_PHYSR</name>
<dbReference type="EMBL" id="OU900104">
    <property type="protein sequence ID" value="CAG9856049.1"/>
    <property type="molecule type" value="Genomic_DNA"/>
</dbReference>
<protein>
    <submittedName>
        <fullName evidence="2">Uncharacterized protein</fullName>
    </submittedName>
</protein>
<sequence>MDPTTLIICIMLSLSLFCILLVLFIKCVLSCLESSTFFRSHNWKPYENETYEVDALSLQSVNLQHVASSSPLVHAETALVPTHPPRNRSSDVLQTLVTGLAEDAVTMAEIASTVSRESPSGCDSLSFGSVIVECLDLEWSYSRPWPMAWGPSPYAQPGPAPYAQPGPGAYQDRNNYMAPPAYDPARMGPAPMVQPEQMQPGVPPTIGFTTQVVNETYKDPRPPNYPPQGNDQWKGNAYNNY</sequence>
<reference evidence="2" key="1">
    <citation type="submission" date="2022-01" db="EMBL/GenBank/DDBJ databases">
        <authorList>
            <person name="King R."/>
        </authorList>
    </citation>
    <scope>NUCLEOTIDE SEQUENCE</scope>
</reference>
<organism evidence="2 3">
    <name type="scientific">Phyllotreta striolata</name>
    <name type="common">Striped flea beetle</name>
    <name type="synonym">Crioceris striolata</name>
    <dbReference type="NCBI Taxonomy" id="444603"/>
    <lineage>
        <taxon>Eukaryota</taxon>
        <taxon>Metazoa</taxon>
        <taxon>Ecdysozoa</taxon>
        <taxon>Arthropoda</taxon>
        <taxon>Hexapoda</taxon>
        <taxon>Insecta</taxon>
        <taxon>Pterygota</taxon>
        <taxon>Neoptera</taxon>
        <taxon>Endopterygota</taxon>
        <taxon>Coleoptera</taxon>
        <taxon>Polyphaga</taxon>
        <taxon>Cucujiformia</taxon>
        <taxon>Chrysomeloidea</taxon>
        <taxon>Chrysomelidae</taxon>
        <taxon>Galerucinae</taxon>
        <taxon>Alticini</taxon>
        <taxon>Phyllotreta</taxon>
    </lineage>
</organism>
<dbReference type="Proteomes" id="UP001153712">
    <property type="component" value="Chromosome 11"/>
</dbReference>
<gene>
    <name evidence="2" type="ORF">PHYEVI_LOCUS2476</name>
</gene>
<evidence type="ECO:0000256" key="1">
    <source>
        <dbReference type="SAM" id="MobiDB-lite"/>
    </source>
</evidence>
<feature type="compositionally biased region" description="Polar residues" evidence="1">
    <location>
        <begin position="227"/>
        <end position="241"/>
    </location>
</feature>
<keyword evidence="3" id="KW-1185">Reference proteome</keyword>
<dbReference type="AlphaFoldDB" id="A0A9N9TIG2"/>
<feature type="region of interest" description="Disordered" evidence="1">
    <location>
        <begin position="215"/>
        <end position="241"/>
    </location>
</feature>